<sequence length="148" mass="16135">MAHHHHAAPDWEQKCGSLAAELTAWRNSSSSSSASSSVHHYSSSFPSSGLTLEQATTREVLVQKILASYENTLSMLNTQTMMPAQHHHHHRNINHGLVCDEGDIRTVVMLKSSPPGSRSGSPGSEDSDRNSSHDLFKDTTSPPSRKGH</sequence>
<name>A0AAV2FA95_9ROSI</name>
<dbReference type="AlphaFoldDB" id="A0AAV2FA95"/>
<evidence type="ECO:0000256" key="1">
    <source>
        <dbReference type="SAM" id="MobiDB-lite"/>
    </source>
</evidence>
<feature type="region of interest" description="Disordered" evidence="1">
    <location>
        <begin position="109"/>
        <end position="148"/>
    </location>
</feature>
<accession>A0AAV2FA95</accession>
<organism evidence="2 3">
    <name type="scientific">Linum trigynum</name>
    <dbReference type="NCBI Taxonomy" id="586398"/>
    <lineage>
        <taxon>Eukaryota</taxon>
        <taxon>Viridiplantae</taxon>
        <taxon>Streptophyta</taxon>
        <taxon>Embryophyta</taxon>
        <taxon>Tracheophyta</taxon>
        <taxon>Spermatophyta</taxon>
        <taxon>Magnoliopsida</taxon>
        <taxon>eudicotyledons</taxon>
        <taxon>Gunneridae</taxon>
        <taxon>Pentapetalae</taxon>
        <taxon>rosids</taxon>
        <taxon>fabids</taxon>
        <taxon>Malpighiales</taxon>
        <taxon>Linaceae</taxon>
        <taxon>Linum</taxon>
    </lineage>
</organism>
<feature type="compositionally biased region" description="Polar residues" evidence="1">
    <location>
        <begin position="138"/>
        <end position="148"/>
    </location>
</feature>
<feature type="region of interest" description="Disordered" evidence="1">
    <location>
        <begin position="29"/>
        <end position="50"/>
    </location>
</feature>
<dbReference type="Proteomes" id="UP001497516">
    <property type="component" value="Chromosome 6"/>
</dbReference>
<evidence type="ECO:0000313" key="2">
    <source>
        <dbReference type="EMBL" id="CAL1394688.1"/>
    </source>
</evidence>
<feature type="compositionally biased region" description="Low complexity" evidence="1">
    <location>
        <begin position="29"/>
        <end position="48"/>
    </location>
</feature>
<gene>
    <name evidence="2" type="ORF">LTRI10_LOCUS35173</name>
</gene>
<reference evidence="2 3" key="1">
    <citation type="submission" date="2024-04" db="EMBL/GenBank/DDBJ databases">
        <authorList>
            <person name="Fracassetti M."/>
        </authorList>
    </citation>
    <scope>NUCLEOTIDE SEQUENCE [LARGE SCALE GENOMIC DNA]</scope>
</reference>
<evidence type="ECO:0000313" key="3">
    <source>
        <dbReference type="Proteomes" id="UP001497516"/>
    </source>
</evidence>
<dbReference type="EMBL" id="OZ034819">
    <property type="protein sequence ID" value="CAL1394688.1"/>
    <property type="molecule type" value="Genomic_DNA"/>
</dbReference>
<keyword evidence="3" id="KW-1185">Reference proteome</keyword>
<proteinExistence type="predicted"/>
<feature type="compositionally biased region" description="Basic and acidic residues" evidence="1">
    <location>
        <begin position="126"/>
        <end position="137"/>
    </location>
</feature>
<feature type="compositionally biased region" description="Low complexity" evidence="1">
    <location>
        <begin position="112"/>
        <end position="124"/>
    </location>
</feature>
<protein>
    <submittedName>
        <fullName evidence="2">Uncharacterized protein</fullName>
    </submittedName>
</protein>